<dbReference type="PANTHER" id="PTHR10165">
    <property type="entry name" value="LIPID PHOSPHATE PHOSPHATASE"/>
    <property type="match status" value="1"/>
</dbReference>
<keyword evidence="3 6" id="KW-0812">Transmembrane</keyword>
<evidence type="ECO:0000256" key="4">
    <source>
        <dbReference type="ARBA" id="ARBA00022989"/>
    </source>
</evidence>
<dbReference type="SUPFAM" id="SSF48317">
    <property type="entry name" value="Acid phosphatase/Vanadium-dependent haloperoxidase"/>
    <property type="match status" value="1"/>
</dbReference>
<feature type="transmembrane region" description="Helical" evidence="6">
    <location>
        <begin position="153"/>
        <end position="175"/>
    </location>
</feature>
<dbReference type="GO" id="GO:0046839">
    <property type="term" value="P:phospholipid dephosphorylation"/>
    <property type="evidence" value="ECO:0007669"/>
    <property type="project" value="TreeGrafter"/>
</dbReference>
<dbReference type="GO" id="GO:0016020">
    <property type="term" value="C:membrane"/>
    <property type="evidence" value="ECO:0007669"/>
    <property type="project" value="UniProtKB-SubCell"/>
</dbReference>
<evidence type="ECO:0000313" key="9">
    <source>
        <dbReference type="Proteomes" id="UP000031737"/>
    </source>
</evidence>
<keyword evidence="4 6" id="KW-1133">Transmembrane helix</keyword>
<accession>A0A061IUQ2</accession>
<dbReference type="PANTHER" id="PTHR10165:SF35">
    <property type="entry name" value="RE23632P"/>
    <property type="match status" value="1"/>
</dbReference>
<dbReference type="InterPro" id="IPR043216">
    <property type="entry name" value="PAP-like"/>
</dbReference>
<dbReference type="AlphaFoldDB" id="A0A061IUQ2"/>
<evidence type="ECO:0000256" key="3">
    <source>
        <dbReference type="ARBA" id="ARBA00022692"/>
    </source>
</evidence>
<protein>
    <submittedName>
        <fullName evidence="8">Phosphatidic acid phosphatase</fullName>
    </submittedName>
</protein>
<feature type="transmembrane region" description="Helical" evidence="6">
    <location>
        <begin position="52"/>
        <end position="71"/>
    </location>
</feature>
<feature type="transmembrane region" description="Helical" evidence="6">
    <location>
        <begin position="273"/>
        <end position="294"/>
    </location>
</feature>
<dbReference type="VEuPathDB" id="TriTrypDB:TRSC58_05456"/>
<comment type="caution">
    <text evidence="8">The sequence shown here is derived from an EMBL/GenBank/DDBJ whole genome shotgun (WGS) entry which is preliminary data.</text>
</comment>
<comment type="similarity">
    <text evidence="2">Belongs to the PA-phosphatase related phosphoesterase family.</text>
</comment>
<keyword evidence="5 6" id="KW-0472">Membrane</keyword>
<keyword evidence="9" id="KW-1185">Reference proteome</keyword>
<dbReference type="InterPro" id="IPR036938">
    <property type="entry name" value="PAP2/HPO_sf"/>
</dbReference>
<dbReference type="Pfam" id="PF01569">
    <property type="entry name" value="PAP2"/>
    <property type="match status" value="1"/>
</dbReference>
<feature type="transmembrane region" description="Helical" evidence="6">
    <location>
        <begin position="242"/>
        <end position="261"/>
    </location>
</feature>
<dbReference type="CDD" id="cd03390">
    <property type="entry name" value="PAP2_containing_1_like"/>
    <property type="match status" value="1"/>
</dbReference>
<sequence>MLTTFEDCGLYSLCYACYYWLDRCKTGSPALSSFFYGTTQQLRIIDAGDEAFPLWSLIFVAIFPVAVYAVVEFIRALLWRAGTALSVDMAALGAEVNVATMDVVGQEGTTVRRLRAENVNNGVPGVSEGEEGREGGLGTCTRWSLFTEKLNHWVLAQAFSVCLCICIVEVAKVYAGRLRPDFLARLSREGYNEQSKGVDWCDVAREGRKSFPSGHSGVAFASIVTLVLYCLGQLRAFHYASLWRTVMSLLLLILPITVAVSRTRDNRHHFSDILAGGVIGTSCALVSVTLLFRLSERTGFFSPRRLDYALKR</sequence>
<evidence type="ECO:0000256" key="1">
    <source>
        <dbReference type="ARBA" id="ARBA00004141"/>
    </source>
</evidence>
<dbReference type="EMBL" id="AUPL01005456">
    <property type="protein sequence ID" value="ESL06863.1"/>
    <property type="molecule type" value="Genomic_DNA"/>
</dbReference>
<dbReference type="OrthoDB" id="8907274at2759"/>
<dbReference type="Proteomes" id="UP000031737">
    <property type="component" value="Unassembled WGS sequence"/>
</dbReference>
<evidence type="ECO:0000256" key="2">
    <source>
        <dbReference type="ARBA" id="ARBA00008816"/>
    </source>
</evidence>
<gene>
    <name evidence="8" type="ORF">TRSC58_05456</name>
</gene>
<dbReference type="InterPro" id="IPR000326">
    <property type="entry name" value="PAP2/HPO"/>
</dbReference>
<evidence type="ECO:0000259" key="7">
    <source>
        <dbReference type="SMART" id="SM00014"/>
    </source>
</evidence>
<organism evidence="8 9">
    <name type="scientific">Trypanosoma rangeli SC58</name>
    <dbReference type="NCBI Taxonomy" id="429131"/>
    <lineage>
        <taxon>Eukaryota</taxon>
        <taxon>Discoba</taxon>
        <taxon>Euglenozoa</taxon>
        <taxon>Kinetoplastea</taxon>
        <taxon>Metakinetoplastina</taxon>
        <taxon>Trypanosomatida</taxon>
        <taxon>Trypanosomatidae</taxon>
        <taxon>Trypanosoma</taxon>
        <taxon>Herpetosoma</taxon>
    </lineage>
</organism>
<dbReference type="SMART" id="SM00014">
    <property type="entry name" value="acidPPc"/>
    <property type="match status" value="1"/>
</dbReference>
<comment type="subcellular location">
    <subcellularLocation>
        <location evidence="1">Membrane</location>
        <topology evidence="1">Multi-pass membrane protein</topology>
    </subcellularLocation>
</comment>
<dbReference type="GO" id="GO:0008195">
    <property type="term" value="F:phosphatidate phosphatase activity"/>
    <property type="evidence" value="ECO:0007669"/>
    <property type="project" value="TreeGrafter"/>
</dbReference>
<proteinExistence type="inferred from homology"/>
<evidence type="ECO:0000256" key="6">
    <source>
        <dbReference type="SAM" id="Phobius"/>
    </source>
</evidence>
<dbReference type="GO" id="GO:0006644">
    <property type="term" value="P:phospholipid metabolic process"/>
    <property type="evidence" value="ECO:0007669"/>
    <property type="project" value="InterPro"/>
</dbReference>
<name>A0A061IUQ2_TRYRA</name>
<reference evidence="8 9" key="1">
    <citation type="submission" date="2013-07" db="EMBL/GenBank/DDBJ databases">
        <authorList>
            <person name="Stoco P.H."/>
            <person name="Wagner G."/>
            <person name="Gerber A."/>
            <person name="Zaha A."/>
            <person name="Thompson C."/>
            <person name="Bartholomeu D.C."/>
            <person name="Luckemeyer D.D."/>
            <person name="Bahia D."/>
            <person name="Loreto E."/>
            <person name="Prestes E.B."/>
            <person name="Lima F.M."/>
            <person name="Rodrigues-Luiz G."/>
            <person name="Vallejo G.A."/>
            <person name="Filho J.F."/>
            <person name="Monteiro K.M."/>
            <person name="Tyler K.M."/>
            <person name="de Almeida L.G."/>
            <person name="Ortiz M.F."/>
            <person name="Siervo M.A."/>
            <person name="de Moraes M.H."/>
            <person name="Cunha O.L."/>
            <person name="Mendonca-Neto R."/>
            <person name="Silva R."/>
            <person name="Teixeira S.M."/>
            <person name="Murta S.M."/>
            <person name="Sincero T.C."/>
            <person name="Mendes T.A."/>
            <person name="Urmenyi T.P."/>
            <person name="Silva V.G."/>
            <person name="da Rocha W.D."/>
            <person name="Andersson B."/>
            <person name="Romanha A.J."/>
            <person name="Steindel M."/>
            <person name="de Vasconcelos A.T."/>
            <person name="Grisard E.C."/>
        </authorList>
    </citation>
    <scope>NUCLEOTIDE SEQUENCE [LARGE SCALE GENOMIC DNA]</scope>
    <source>
        <strain evidence="8 9">SC58</strain>
    </source>
</reference>
<evidence type="ECO:0000313" key="8">
    <source>
        <dbReference type="EMBL" id="ESL06863.1"/>
    </source>
</evidence>
<feature type="transmembrane region" description="Helical" evidence="6">
    <location>
        <begin position="218"/>
        <end position="236"/>
    </location>
</feature>
<evidence type="ECO:0000256" key="5">
    <source>
        <dbReference type="ARBA" id="ARBA00023136"/>
    </source>
</evidence>
<feature type="domain" description="Phosphatidic acid phosphatase type 2/haloperoxidase" evidence="7">
    <location>
        <begin position="153"/>
        <end position="288"/>
    </location>
</feature>
<dbReference type="Gene3D" id="1.20.144.10">
    <property type="entry name" value="Phosphatidic acid phosphatase type 2/haloperoxidase"/>
    <property type="match status" value="1"/>
</dbReference>